<protein>
    <submittedName>
        <fullName evidence="2">Uncharacterized protein</fullName>
    </submittedName>
</protein>
<dbReference type="Proteomes" id="UP001159405">
    <property type="component" value="Unassembled WGS sequence"/>
</dbReference>
<name>A0ABN8QQM9_9CNID</name>
<comment type="caution">
    <text evidence="2">The sequence shown here is derived from an EMBL/GenBank/DDBJ whole genome shotgun (WGS) entry which is preliminary data.</text>
</comment>
<accession>A0ABN8QQM9</accession>
<evidence type="ECO:0000313" key="3">
    <source>
        <dbReference type="Proteomes" id="UP001159405"/>
    </source>
</evidence>
<gene>
    <name evidence="2" type="ORF">PLOB_00009309</name>
</gene>
<evidence type="ECO:0000256" key="1">
    <source>
        <dbReference type="SAM" id="MobiDB-lite"/>
    </source>
</evidence>
<reference evidence="2 3" key="1">
    <citation type="submission" date="2022-05" db="EMBL/GenBank/DDBJ databases">
        <authorList>
            <consortium name="Genoscope - CEA"/>
            <person name="William W."/>
        </authorList>
    </citation>
    <scope>NUCLEOTIDE SEQUENCE [LARGE SCALE GENOMIC DNA]</scope>
</reference>
<organism evidence="2 3">
    <name type="scientific">Porites lobata</name>
    <dbReference type="NCBI Taxonomy" id="104759"/>
    <lineage>
        <taxon>Eukaryota</taxon>
        <taxon>Metazoa</taxon>
        <taxon>Cnidaria</taxon>
        <taxon>Anthozoa</taxon>
        <taxon>Hexacorallia</taxon>
        <taxon>Scleractinia</taxon>
        <taxon>Fungiina</taxon>
        <taxon>Poritidae</taxon>
        <taxon>Porites</taxon>
    </lineage>
</organism>
<feature type="region of interest" description="Disordered" evidence="1">
    <location>
        <begin position="259"/>
        <end position="385"/>
    </location>
</feature>
<keyword evidence="3" id="KW-1185">Reference proteome</keyword>
<evidence type="ECO:0000313" key="2">
    <source>
        <dbReference type="EMBL" id="CAH3168463.1"/>
    </source>
</evidence>
<dbReference type="EMBL" id="CALNXK010000145">
    <property type="protein sequence ID" value="CAH3168463.1"/>
    <property type="molecule type" value="Genomic_DNA"/>
</dbReference>
<feature type="non-terminal residue" evidence="2">
    <location>
        <position position="438"/>
    </location>
</feature>
<sequence length="438" mass="50289">MEVPRWSSDIGQAFQSNAMEDRKLKVQINRINSAKKEKLEKIDQEMMSLKKQLLEDRKLLGTRSVIQRRENKNANILVENSDQKHVCVQPKLIGPQKAEVTESKSFKPIQERSRDEIAVKQNDIRMRPSRLVSVVREKNDNFGRRGVSFEVEKFAPSSSTPAPRCRGRRHSIAEINLSDSFSKICTPQTSSGNVTIRNEQIGSGITGGKLDHPLLRQRRASLPYTLTPERRENLIASPRLKPIRFAPDKLAVDESKANPNVKLGNFSRHVEGSNLRRKRRDSLPNFDNFPSSRDSMASKERLTARLVSRTKPANARQRNMSHSKRISAFGRQFKKNPTPVTERSNEGDCNEEEESESLERISQGEGDNDKDKETESEKEPSVAQELCFIPKATLQEKMNKFFSNWVEDCDEETRTDIEELLQEFRKEKREGRQDINED</sequence>
<proteinExistence type="predicted"/>
<feature type="compositionally biased region" description="Basic and acidic residues" evidence="1">
    <location>
        <begin position="367"/>
        <end position="380"/>
    </location>
</feature>